<dbReference type="EMBL" id="CP033905">
    <property type="protein sequence ID" value="AZR07695.1"/>
    <property type="molecule type" value="Genomic_DNA"/>
</dbReference>
<dbReference type="OrthoDB" id="3239744at2"/>
<comment type="catalytic activity">
    <reaction evidence="12">
        <text>ATP + H2O = ADP + phosphate + H(+)</text>
        <dbReference type="Rhea" id="RHEA:13065"/>
        <dbReference type="ChEBI" id="CHEBI:15377"/>
        <dbReference type="ChEBI" id="CHEBI:15378"/>
        <dbReference type="ChEBI" id="CHEBI:30616"/>
        <dbReference type="ChEBI" id="CHEBI:43474"/>
        <dbReference type="ChEBI" id="CHEBI:456216"/>
    </reaction>
</comment>
<dbReference type="Proteomes" id="UP001555100">
    <property type="component" value="Unassembled WGS sequence"/>
</dbReference>
<dbReference type="NCBIfam" id="NF008775">
    <property type="entry name" value="PRK11819.1"/>
    <property type="match status" value="1"/>
</dbReference>
<comment type="domain">
    <text evidence="12">The P-site tRNA interaction motif (PtIM domain) probably interacts with the P-site tRNA(fMet) as well as the 23S rRNA.</text>
</comment>
<dbReference type="Pfam" id="PF00005">
    <property type="entry name" value="ABC_tran"/>
    <property type="match status" value="2"/>
</dbReference>
<dbReference type="RefSeq" id="WP_024964279.1">
    <property type="nucleotide sequence ID" value="NZ_CP007519.1"/>
</dbReference>
<dbReference type="PANTHER" id="PTHR43858">
    <property type="entry name" value="ENERGY-DEPENDENT TRANSLATIONAL THROTTLE PROTEIN ETTA"/>
    <property type="match status" value="1"/>
</dbReference>
<dbReference type="Pfam" id="PF12848">
    <property type="entry name" value="ABC_tran_Xtn"/>
    <property type="match status" value="1"/>
</dbReference>
<feature type="domain" description="ABC transporter" evidence="13">
    <location>
        <begin position="324"/>
        <end position="541"/>
    </location>
</feature>
<dbReference type="GO" id="GO:0019843">
    <property type="term" value="F:rRNA binding"/>
    <property type="evidence" value="ECO:0007669"/>
    <property type="project" value="UniProtKB-UniRule"/>
</dbReference>
<dbReference type="GO" id="GO:0005524">
    <property type="term" value="F:ATP binding"/>
    <property type="evidence" value="ECO:0007669"/>
    <property type="project" value="UniProtKB-UniRule"/>
</dbReference>
<dbReference type="CDD" id="cd03221">
    <property type="entry name" value="ABCF_EF-3"/>
    <property type="match status" value="2"/>
</dbReference>
<keyword evidence="17" id="KW-1185">Reference proteome</keyword>
<dbReference type="GO" id="GO:0005737">
    <property type="term" value="C:cytoplasm"/>
    <property type="evidence" value="ECO:0007669"/>
    <property type="project" value="UniProtKB-SubCell"/>
</dbReference>
<evidence type="ECO:0000313" key="17">
    <source>
        <dbReference type="Proteomes" id="UP001555100"/>
    </source>
</evidence>
<dbReference type="KEGG" id="tpy:CQ11_02330"/>
<dbReference type="GO" id="GO:0045900">
    <property type="term" value="P:negative regulation of translational elongation"/>
    <property type="evidence" value="ECO:0007669"/>
    <property type="project" value="UniProtKB-UniRule"/>
</dbReference>
<dbReference type="FunFam" id="3.40.50.300:FF:000011">
    <property type="entry name" value="Putative ABC transporter ATP-binding component"/>
    <property type="match status" value="1"/>
</dbReference>
<dbReference type="PANTHER" id="PTHR43858:SF1">
    <property type="entry name" value="ABC TRANSPORTER-RELATED PROTEIN"/>
    <property type="match status" value="1"/>
</dbReference>
<keyword evidence="3 12" id="KW-0820">tRNA-binding</keyword>
<evidence type="ECO:0000256" key="10">
    <source>
        <dbReference type="ARBA" id="ARBA00022884"/>
    </source>
</evidence>
<dbReference type="SMART" id="SM00382">
    <property type="entry name" value="AAA"/>
    <property type="match status" value="2"/>
</dbReference>
<keyword evidence="8 12" id="KW-0067">ATP-binding</keyword>
<evidence type="ECO:0000256" key="1">
    <source>
        <dbReference type="ARBA" id="ARBA00005868"/>
    </source>
</evidence>
<reference evidence="14 16" key="1">
    <citation type="submission" date="2018-11" db="EMBL/GenBank/DDBJ databases">
        <title>Multidrug-resistant genes are associated with an 42-kb island TGI1 carrying a complex class 1 integron in a Trueperella pyogenes.</title>
        <authorList>
            <person name="Dong W."/>
        </authorList>
    </citation>
    <scope>NUCLEOTIDE SEQUENCE [LARGE SCALE GENOMIC DNA]</scope>
    <source>
        <strain evidence="14 16">TP4</strain>
    </source>
</reference>
<evidence type="ECO:0000256" key="8">
    <source>
        <dbReference type="ARBA" id="ARBA00022840"/>
    </source>
</evidence>
<comment type="caution">
    <text evidence="12">Lacks conserved residue(s) required for the propagation of feature annotation.</text>
</comment>
<evidence type="ECO:0000313" key="15">
    <source>
        <dbReference type="EMBL" id="MEW6955084.1"/>
    </source>
</evidence>
<feature type="region of interest" description="Arm" evidence="12">
    <location>
        <begin position="94"/>
        <end position="138"/>
    </location>
</feature>
<protein>
    <recommendedName>
        <fullName evidence="12">Energy-dependent translational throttle protein EttA</fullName>
        <ecNumber evidence="12">3.6.1.-</ecNumber>
    </recommendedName>
    <alternativeName>
        <fullName evidence="12">Translational regulatory factor EttA</fullName>
    </alternativeName>
</protein>
<evidence type="ECO:0000256" key="12">
    <source>
        <dbReference type="HAMAP-Rule" id="MF_00847"/>
    </source>
</evidence>
<evidence type="ECO:0000256" key="3">
    <source>
        <dbReference type="ARBA" id="ARBA00022555"/>
    </source>
</evidence>
<dbReference type="GO" id="GO:0000049">
    <property type="term" value="F:tRNA binding"/>
    <property type="evidence" value="ECO:0007669"/>
    <property type="project" value="UniProtKB-UniRule"/>
</dbReference>
<keyword evidence="5 12" id="KW-0677">Repeat</keyword>
<dbReference type="Proteomes" id="UP000275951">
    <property type="component" value="Chromosome"/>
</dbReference>
<dbReference type="EMBL" id="JBAGNM010000010">
    <property type="protein sequence ID" value="MEW6955084.1"/>
    <property type="molecule type" value="Genomic_DNA"/>
</dbReference>
<feature type="domain" description="ABC transporter" evidence="13">
    <location>
        <begin position="6"/>
        <end position="258"/>
    </location>
</feature>
<sequence length="560" mass="62391">MAEFIYQMIKARKTVGDKVILDDVTMAFYPGAKIGMVGPNGAGKSTILKIMAGLDQPSNGEARLSPGYTVGILMQEPPLTEDKTVLENVREGVADILAKVDRYNAIGMEMADPDADFDALMDEMGKLQQEIDAADAWDIDAQLQQSMDALRCPPPDTPVSVLSGGERRRVALCKLLLEAPDLLLLDEPTNHLDAESVLWLEQHLVKYPGAVIAITHDRYFLDNMAEWIAEVDRGKLYPYEGNYSTYLDTKAQRIKVQGQKDAKLQKRLKEELEWVRSSAKGRQAKSKARLARYEEMAAEAERTRKLDFEEIQIPPGPRLGNLVIDAKKLQKGFGDRVLIKDLSFNLPRNGIVGIIGPNGVGKTTLFKTIVGLEPLDGGELRIGETVKLSYVDQTRAGIDGDKTLWEVVSDGLDYIQVGNVEMPSRAYVSAFGFKGADQQKKAGILSGGERNRLNLALTLKQGGNVILLDEPTNDLDVETLGSLENALLDFPGCAVVITHDRWFLDRVATHILAWEGTEEEPYNWYWFEGNFESYEKNKIERLGIDAARPHSSTYRKFKRD</sequence>
<dbReference type="InterPro" id="IPR032781">
    <property type="entry name" value="ABC_tran_Xtn"/>
</dbReference>
<keyword evidence="2 12" id="KW-0963">Cytoplasm</keyword>
<dbReference type="InterPro" id="IPR022374">
    <property type="entry name" value="EttA"/>
</dbReference>
<evidence type="ECO:0000313" key="16">
    <source>
        <dbReference type="Proteomes" id="UP000275951"/>
    </source>
</evidence>
<keyword evidence="4 12" id="KW-0699">rRNA-binding</keyword>
<keyword evidence="6 12" id="KW-0547">Nucleotide-binding</keyword>
<keyword evidence="11 12" id="KW-0648">Protein biosynthesis</keyword>
<dbReference type="SUPFAM" id="SSF52540">
    <property type="entry name" value="P-loop containing nucleoside triphosphate hydrolases"/>
    <property type="match status" value="2"/>
</dbReference>
<dbReference type="InterPro" id="IPR027417">
    <property type="entry name" value="P-loop_NTPase"/>
</dbReference>
<evidence type="ECO:0000313" key="14">
    <source>
        <dbReference type="EMBL" id="AZR07695.1"/>
    </source>
</evidence>
<dbReference type="GO" id="GO:0006412">
    <property type="term" value="P:translation"/>
    <property type="evidence" value="ECO:0007669"/>
    <property type="project" value="UniProtKB-KW"/>
</dbReference>
<comment type="subcellular location">
    <subcellularLocation>
        <location evidence="12">Cytoplasm</location>
    </subcellularLocation>
    <text evidence="12">Associates with ribosomes and polysomes.</text>
</comment>
<keyword evidence="9 12" id="KW-0810">Translation regulation</keyword>
<dbReference type="NCBIfam" id="TIGR03719">
    <property type="entry name" value="ABC_ABC_ChvD"/>
    <property type="match status" value="1"/>
</dbReference>
<evidence type="ECO:0000256" key="2">
    <source>
        <dbReference type="ARBA" id="ARBA00022490"/>
    </source>
</evidence>
<evidence type="ECO:0000256" key="11">
    <source>
        <dbReference type="ARBA" id="ARBA00022917"/>
    </source>
</evidence>
<dbReference type="STRING" id="1661.CQ11_02330"/>
<dbReference type="GO" id="GO:0016887">
    <property type="term" value="F:ATP hydrolysis activity"/>
    <property type="evidence" value="ECO:0007669"/>
    <property type="project" value="UniProtKB-UniRule"/>
</dbReference>
<comment type="similarity">
    <text evidence="1 12">Belongs to the ABC transporter superfamily. ABCF family. Translational throttle EttA subfamily.</text>
</comment>
<evidence type="ECO:0000256" key="6">
    <source>
        <dbReference type="ARBA" id="ARBA00022741"/>
    </source>
</evidence>
<dbReference type="PROSITE" id="PS00211">
    <property type="entry name" value="ABC_TRANSPORTER_1"/>
    <property type="match status" value="2"/>
</dbReference>
<name>X4RB68_9ACTO</name>
<keyword evidence="7 12" id="KW-0378">Hydrolase</keyword>
<dbReference type="GO" id="GO:0043022">
    <property type="term" value="F:ribosome binding"/>
    <property type="evidence" value="ECO:0007669"/>
    <property type="project" value="UniProtKB-UniRule"/>
</dbReference>
<dbReference type="FunFam" id="3.40.50.300:FF:000183">
    <property type="entry name" value="ABC transporter ATP-binding protein yjjK"/>
    <property type="match status" value="1"/>
</dbReference>
<evidence type="ECO:0000256" key="7">
    <source>
        <dbReference type="ARBA" id="ARBA00022801"/>
    </source>
</evidence>
<dbReference type="PROSITE" id="PS50893">
    <property type="entry name" value="ABC_TRANSPORTER_2"/>
    <property type="match status" value="2"/>
</dbReference>
<dbReference type="InterPro" id="IPR003593">
    <property type="entry name" value="AAA+_ATPase"/>
</dbReference>
<dbReference type="Gene3D" id="3.40.50.300">
    <property type="entry name" value="P-loop containing nucleotide triphosphate hydrolases"/>
    <property type="match status" value="2"/>
</dbReference>
<dbReference type="InterPro" id="IPR017871">
    <property type="entry name" value="ABC_transporter-like_CS"/>
</dbReference>
<dbReference type="GeneID" id="97532444"/>
<evidence type="ECO:0000256" key="9">
    <source>
        <dbReference type="ARBA" id="ARBA00022845"/>
    </source>
</evidence>
<feature type="binding site" evidence="12">
    <location>
        <begin position="356"/>
        <end position="363"/>
    </location>
    <ligand>
        <name>ATP</name>
        <dbReference type="ChEBI" id="CHEBI:30616"/>
        <label>2</label>
    </ligand>
</feature>
<comment type="function">
    <text evidence="12">A translation factor that gates the progression of the 70S ribosomal initiation complex (IC, containing tRNA(fMet) in the P-site) into the translation elongation cycle by using a mechanism sensitive to the ATP/ADP ratio. Binds to the 70S ribosome E-site where it modulates the state of the translating ribosome during subunit translocation. ATP hydrolysis probably frees it from the ribosome, which can enter the elongation phase.</text>
</comment>
<comment type="subunit">
    <text evidence="12">Monomer. Probably contacts ribosomal proteins L1, L5, L33 and S7, the 16S and 23S rRNA and the P-site containing tRNA(fMet).</text>
</comment>
<gene>
    <name evidence="12 14" type="primary">ettA</name>
    <name evidence="14" type="ORF">EBQ10_10650</name>
    <name evidence="15" type="ORF">V3M73_08640</name>
</gene>
<comment type="domain">
    <text evidence="12">The arm domain is inserted in the first ABC transporter domain. Probably contacts ribosomal protein L1.</text>
</comment>
<dbReference type="InterPro" id="IPR003439">
    <property type="entry name" value="ABC_transporter-like_ATP-bd"/>
</dbReference>
<organism evidence="14 16">
    <name type="scientific">Trueperella pyogenes</name>
    <dbReference type="NCBI Taxonomy" id="1661"/>
    <lineage>
        <taxon>Bacteria</taxon>
        <taxon>Bacillati</taxon>
        <taxon>Actinomycetota</taxon>
        <taxon>Actinomycetes</taxon>
        <taxon>Actinomycetales</taxon>
        <taxon>Actinomycetaceae</taxon>
        <taxon>Trueperella</taxon>
    </lineage>
</organism>
<evidence type="ECO:0000256" key="5">
    <source>
        <dbReference type="ARBA" id="ARBA00022737"/>
    </source>
</evidence>
<dbReference type="EC" id="3.6.1.-" evidence="12"/>
<dbReference type="HAMAP" id="MF_00847">
    <property type="entry name" value="EttA"/>
    <property type="match status" value="1"/>
</dbReference>
<proteinExistence type="inferred from homology"/>
<reference evidence="15 17" key="2">
    <citation type="submission" date="2024-01" db="EMBL/GenBank/DDBJ databases">
        <title>Genomic analysis and antimicrobial resistance profiles of Trueperella pyogenes isolated from domestic and wild animals.</title>
        <authorList>
            <person name="Magossi G."/>
            <person name="Gzyl K.E."/>
            <person name="Holman D.B."/>
            <person name="Amat S."/>
        </authorList>
    </citation>
    <scope>NUCLEOTIDE SEQUENCE [LARGE SCALE GENOMIC DNA]</scope>
    <source>
        <strain evidence="15 17">1494</strain>
    </source>
</reference>
<dbReference type="AlphaFoldDB" id="X4RB68"/>
<evidence type="ECO:0000259" key="13">
    <source>
        <dbReference type="PROSITE" id="PS50893"/>
    </source>
</evidence>
<keyword evidence="10 12" id="KW-0694">RNA-binding</keyword>
<feature type="binding site" evidence="12">
    <location>
        <begin position="38"/>
        <end position="45"/>
    </location>
    <ligand>
        <name>ATP</name>
        <dbReference type="ChEBI" id="CHEBI:30616"/>
        <label>1</label>
    </ligand>
</feature>
<accession>X4RB68</accession>
<evidence type="ECO:0000256" key="4">
    <source>
        <dbReference type="ARBA" id="ARBA00022730"/>
    </source>
</evidence>